<proteinExistence type="inferred from homology"/>
<dbReference type="CDD" id="cd02440">
    <property type="entry name" value="AdoMet_MTases"/>
    <property type="match status" value="1"/>
</dbReference>
<dbReference type="Pfam" id="PF05175">
    <property type="entry name" value="MTS"/>
    <property type="match status" value="1"/>
</dbReference>
<dbReference type="InterPro" id="IPR056684">
    <property type="entry name" value="DUF7782"/>
</dbReference>
<comment type="similarity">
    <text evidence="1">Belongs to the eukaryotic/archaeal PrmC-related family.</text>
</comment>
<dbReference type="GO" id="GO:0008170">
    <property type="term" value="F:N-methyltransferase activity"/>
    <property type="evidence" value="ECO:0007669"/>
    <property type="project" value="UniProtKB-ARBA"/>
</dbReference>
<evidence type="ECO:0000313" key="9">
    <source>
        <dbReference type="Proteomes" id="UP000285317"/>
    </source>
</evidence>
<dbReference type="GO" id="GO:0035657">
    <property type="term" value="C:eRF1 methyltransferase complex"/>
    <property type="evidence" value="ECO:0007669"/>
    <property type="project" value="TreeGrafter"/>
</dbReference>
<name>A0A3Q9UVN0_9MICO</name>
<dbReference type="SUPFAM" id="SSF53335">
    <property type="entry name" value="S-adenosyl-L-methionine-dependent methyltransferases"/>
    <property type="match status" value="1"/>
</dbReference>
<dbReference type="InterPro" id="IPR055487">
    <property type="entry name" value="DUF7059"/>
</dbReference>
<dbReference type="PROSITE" id="PS00092">
    <property type="entry name" value="N6_MTASE"/>
    <property type="match status" value="1"/>
</dbReference>
<dbReference type="GO" id="GO:0032259">
    <property type="term" value="P:methylation"/>
    <property type="evidence" value="ECO:0007669"/>
    <property type="project" value="UniProtKB-KW"/>
</dbReference>
<evidence type="ECO:0000256" key="1">
    <source>
        <dbReference type="ARBA" id="ARBA00006149"/>
    </source>
</evidence>
<dbReference type="EMBL" id="CP028137">
    <property type="protein sequence ID" value="AZZ50938.1"/>
    <property type="molecule type" value="Genomic_DNA"/>
</dbReference>
<evidence type="ECO:0000256" key="3">
    <source>
        <dbReference type="ARBA" id="ARBA00022679"/>
    </source>
</evidence>
<keyword evidence="3 8" id="KW-0808">Transferase</keyword>
<dbReference type="Pfam" id="PF23186">
    <property type="entry name" value="DUF7059"/>
    <property type="match status" value="1"/>
</dbReference>
<dbReference type="PANTHER" id="PTHR45875">
    <property type="entry name" value="METHYLTRANSFERASE N6AMT1"/>
    <property type="match status" value="1"/>
</dbReference>
<evidence type="ECO:0000259" key="6">
    <source>
        <dbReference type="Pfam" id="PF23186"/>
    </source>
</evidence>
<sequence>MQPADQLDRARIALLGDDLSRARYRVDAVRELWGEAAGEALHRGDRVPARRALERSGDHGPLATLARLFLLADPVPTEQAEAAFPSLGLDGALELELVRSEAGAVVTAALDLRPYDLVDLHGAASWWIASDLGELALGRPLDEDHVLGVGGASLTLAGLMIQRPVGTLLDLGTGCGIQALHASRHADRVVATDVSHRALAIAAFNAALNGIDSIEFRHGSLYEPVAGERFDQIVTNPPFVITPRTAGVPAYEYRDGGLEGDEIVRRVIVGAAEHLVPGGVAQLLGNWEYRAEADAFDRVRAWLADDRSPLEQALEPGHAGLAAWMDGTASPLDVWIVEREQQDPAIYAETWIRDGGTTRGAESDALVDAWLEDFERRGVTGVGFGYVTLRLPASPRPPIRRLERLDAAFATAGLGGHLAHCLDALDALSAVDDADLARLALVVAGDVTEERHYWPGNDDPTVLRLRQGGGFARVEEADTALAAVVGACDGELSVAAITAAVASLLHVEEAAVLDSVLPRVRELVATGMLRLP</sequence>
<accession>A0A3Q9UVN0</accession>
<dbReference type="RefSeq" id="WP_127886033.1">
    <property type="nucleotide sequence ID" value="NZ_CP028137.1"/>
</dbReference>
<dbReference type="PANTHER" id="PTHR45875:SF1">
    <property type="entry name" value="METHYLTRANSFERASE N6AMT1"/>
    <property type="match status" value="1"/>
</dbReference>
<dbReference type="Pfam" id="PF25004">
    <property type="entry name" value="DUF7782"/>
    <property type="match status" value="1"/>
</dbReference>
<dbReference type="GO" id="GO:0008276">
    <property type="term" value="F:protein methyltransferase activity"/>
    <property type="evidence" value="ECO:0007669"/>
    <property type="project" value="TreeGrafter"/>
</dbReference>
<evidence type="ECO:0000259" key="7">
    <source>
        <dbReference type="Pfam" id="PF25004"/>
    </source>
</evidence>
<protein>
    <submittedName>
        <fullName evidence="8">SAM-dependent methyltransferase</fullName>
    </submittedName>
</protein>
<evidence type="ECO:0000256" key="2">
    <source>
        <dbReference type="ARBA" id="ARBA00022603"/>
    </source>
</evidence>
<organism evidence="8 9">
    <name type="scientific">Rathayibacter festucae DSM 15932</name>
    <dbReference type="NCBI Taxonomy" id="1328866"/>
    <lineage>
        <taxon>Bacteria</taxon>
        <taxon>Bacillati</taxon>
        <taxon>Actinomycetota</taxon>
        <taxon>Actinomycetes</taxon>
        <taxon>Micrococcales</taxon>
        <taxon>Microbacteriaceae</taxon>
        <taxon>Rathayibacter</taxon>
    </lineage>
</organism>
<dbReference type="Proteomes" id="UP000285317">
    <property type="component" value="Chromosome"/>
</dbReference>
<dbReference type="InterPro" id="IPR029063">
    <property type="entry name" value="SAM-dependent_MTases_sf"/>
</dbReference>
<feature type="domain" description="DUF7782" evidence="7">
    <location>
        <begin position="432"/>
        <end position="529"/>
    </location>
</feature>
<feature type="domain" description="DUF7059" evidence="6">
    <location>
        <begin position="21"/>
        <end position="106"/>
    </location>
</feature>
<feature type="domain" description="Methyltransferase small" evidence="5">
    <location>
        <begin position="156"/>
        <end position="286"/>
    </location>
</feature>
<evidence type="ECO:0000313" key="8">
    <source>
        <dbReference type="EMBL" id="AZZ50938.1"/>
    </source>
</evidence>
<reference evidence="8 9" key="1">
    <citation type="submission" date="2018-03" db="EMBL/GenBank/DDBJ databases">
        <title>Bacteriophage NCPPB3778 and a type I-E CRISPR drive the evolution of the US Biological Select Agent, Rathayibacter toxicus.</title>
        <authorList>
            <person name="Davis E.W.II."/>
            <person name="Tabima J.F."/>
            <person name="Weisberg A.J."/>
            <person name="Dantas Lopes L."/>
            <person name="Wiseman M.S."/>
            <person name="Wiseman M.S."/>
            <person name="Pupko T."/>
            <person name="Belcher M.S."/>
            <person name="Sechler A.J."/>
            <person name="Tancos M.A."/>
            <person name="Schroeder B.K."/>
            <person name="Murray T.D."/>
            <person name="Luster D.G."/>
            <person name="Schneider W.L."/>
            <person name="Rogers E."/>
            <person name="Andreote F.D."/>
            <person name="Grunwald N.J."/>
            <person name="Putnam M.L."/>
            <person name="Chang J.H."/>
        </authorList>
    </citation>
    <scope>NUCLEOTIDE SEQUENCE [LARGE SCALE GENOMIC DNA]</scope>
    <source>
        <strain evidence="8 9">DSM 15932</strain>
    </source>
</reference>
<dbReference type="GO" id="GO:0008757">
    <property type="term" value="F:S-adenosylmethionine-dependent methyltransferase activity"/>
    <property type="evidence" value="ECO:0007669"/>
    <property type="project" value="TreeGrafter"/>
</dbReference>
<dbReference type="KEGG" id="rfs:C1I64_01985"/>
<keyword evidence="2 8" id="KW-0489">Methyltransferase</keyword>
<dbReference type="InterPro" id="IPR007848">
    <property type="entry name" value="Small_mtfrase_dom"/>
</dbReference>
<dbReference type="Gene3D" id="3.40.50.150">
    <property type="entry name" value="Vaccinia Virus protein VP39"/>
    <property type="match status" value="1"/>
</dbReference>
<evidence type="ECO:0000259" key="5">
    <source>
        <dbReference type="Pfam" id="PF05175"/>
    </source>
</evidence>
<keyword evidence="4" id="KW-0949">S-adenosyl-L-methionine</keyword>
<dbReference type="AlphaFoldDB" id="A0A3Q9UVN0"/>
<dbReference type="InterPro" id="IPR052190">
    <property type="entry name" value="Euk-Arch_PrmC-MTase"/>
</dbReference>
<evidence type="ECO:0000256" key="4">
    <source>
        <dbReference type="ARBA" id="ARBA00022691"/>
    </source>
</evidence>
<dbReference type="InterPro" id="IPR002052">
    <property type="entry name" value="DNA_methylase_N6_adenine_CS"/>
</dbReference>
<dbReference type="GO" id="GO:0003676">
    <property type="term" value="F:nucleic acid binding"/>
    <property type="evidence" value="ECO:0007669"/>
    <property type="project" value="InterPro"/>
</dbReference>
<gene>
    <name evidence="8" type="ORF">C1I64_01985</name>
</gene>